<protein>
    <submittedName>
        <fullName evidence="2">GAF domain-containing protein</fullName>
    </submittedName>
</protein>
<evidence type="ECO:0000313" key="2">
    <source>
        <dbReference type="EMBL" id="REH34932.1"/>
    </source>
</evidence>
<name>A0A3E0H0P5_9PSEU</name>
<proteinExistence type="predicted"/>
<reference evidence="2 3" key="1">
    <citation type="submission" date="2018-08" db="EMBL/GenBank/DDBJ databases">
        <title>Genomic Encyclopedia of Archaeal and Bacterial Type Strains, Phase II (KMG-II): from individual species to whole genera.</title>
        <authorList>
            <person name="Goeker M."/>
        </authorList>
    </citation>
    <scope>NUCLEOTIDE SEQUENCE [LARGE SCALE GENOMIC DNA]</scope>
    <source>
        <strain evidence="2 3">DSM 45791</strain>
    </source>
</reference>
<gene>
    <name evidence="2" type="ORF">BCF44_119208</name>
</gene>
<dbReference type="Gene3D" id="3.30.450.40">
    <property type="match status" value="1"/>
</dbReference>
<evidence type="ECO:0000313" key="3">
    <source>
        <dbReference type="Proteomes" id="UP000256269"/>
    </source>
</evidence>
<dbReference type="AlphaFoldDB" id="A0A3E0H0P5"/>
<sequence length="196" mass="21174">MHDALRRAHQRVIDAEIRASRRAIVKSFRDRLRTDPGTLAADDFLALADRAVLHAAIVATAQSHARADACDLQTYDRTSRILSLDQHVGFAPAFLAYFATVEADMPSACARALATGDPVLVDDVATSPIFAGQQTREVMLAAGSRAVQTYPLLDEHGGILGVLSMHYHQTGPRTDQAPLVRAAAMAMTRIDADTRA</sequence>
<dbReference type="OrthoDB" id="4694899at2"/>
<dbReference type="Proteomes" id="UP000256269">
    <property type="component" value="Unassembled WGS sequence"/>
</dbReference>
<accession>A0A3E0H0P5</accession>
<organism evidence="2 3">
    <name type="scientific">Kutzneria buriramensis</name>
    <dbReference type="NCBI Taxonomy" id="1045776"/>
    <lineage>
        <taxon>Bacteria</taxon>
        <taxon>Bacillati</taxon>
        <taxon>Actinomycetota</taxon>
        <taxon>Actinomycetes</taxon>
        <taxon>Pseudonocardiales</taxon>
        <taxon>Pseudonocardiaceae</taxon>
        <taxon>Kutzneria</taxon>
    </lineage>
</organism>
<comment type="caution">
    <text evidence="2">The sequence shown here is derived from an EMBL/GenBank/DDBJ whole genome shotgun (WGS) entry which is preliminary data.</text>
</comment>
<evidence type="ECO:0000259" key="1">
    <source>
        <dbReference type="Pfam" id="PF01590"/>
    </source>
</evidence>
<feature type="domain" description="GAF" evidence="1">
    <location>
        <begin position="56"/>
        <end position="181"/>
    </location>
</feature>
<dbReference type="InterPro" id="IPR029016">
    <property type="entry name" value="GAF-like_dom_sf"/>
</dbReference>
<dbReference type="SUPFAM" id="SSF55781">
    <property type="entry name" value="GAF domain-like"/>
    <property type="match status" value="1"/>
</dbReference>
<keyword evidence="3" id="KW-1185">Reference proteome</keyword>
<dbReference type="Pfam" id="PF01590">
    <property type="entry name" value="GAF"/>
    <property type="match status" value="1"/>
</dbReference>
<dbReference type="EMBL" id="QUNO01000019">
    <property type="protein sequence ID" value="REH34932.1"/>
    <property type="molecule type" value="Genomic_DNA"/>
</dbReference>
<dbReference type="RefSeq" id="WP_116180308.1">
    <property type="nucleotide sequence ID" value="NZ_CP144375.1"/>
</dbReference>
<dbReference type="InterPro" id="IPR003018">
    <property type="entry name" value="GAF"/>
</dbReference>